<evidence type="ECO:0000256" key="5">
    <source>
        <dbReference type="ARBA" id="ARBA00023204"/>
    </source>
</evidence>
<dbReference type="CDD" id="cd22999">
    <property type="entry name" value="SAP_SLX4"/>
    <property type="match status" value="1"/>
</dbReference>
<reference evidence="9 10" key="1">
    <citation type="submission" date="2019-09" db="EMBL/GenBank/DDBJ databases">
        <title>Bird 10,000 Genomes (B10K) Project - Family phase.</title>
        <authorList>
            <person name="Zhang G."/>
        </authorList>
    </citation>
    <scope>NUCLEOTIDE SEQUENCE [LARGE SCALE GENOMIC DNA]</scope>
    <source>
        <strain evidence="9">B10K-DU-029-43</strain>
        <tissue evidence="9">Heart</tissue>
    </source>
</reference>
<keyword evidence="9" id="KW-0540">Nuclease</keyword>
<sequence length="231" mass="25761">QENNRSPSTPVTPMPAYSIMETPQLKKELSRFGVRALPKRQMVLKLKEIFHYTHRNRDSDFEDEIPYSQPLPQTSPAKRPRQPKAGRAAGGNQGAKEQERPSVSLAADGEDLPASQESAGSSVDGSDISFGSQSSFVNGFETCAFASEEEEEEFPASQAAAREEEKLEAVRCYIRSNTALYNRILFYEPIELTDLHTELKQNGIKISKAKLLNFLDSQCITSTMAKARKEK</sequence>
<evidence type="ECO:0000256" key="7">
    <source>
        <dbReference type="ARBA" id="ARBA00029496"/>
    </source>
</evidence>
<keyword evidence="5" id="KW-0234">DNA repair</keyword>
<dbReference type="GO" id="GO:0004519">
    <property type="term" value="F:endonuclease activity"/>
    <property type="evidence" value="ECO:0007669"/>
    <property type="project" value="UniProtKB-KW"/>
</dbReference>
<dbReference type="GO" id="GO:0033557">
    <property type="term" value="C:Slx1-Slx4 complex"/>
    <property type="evidence" value="ECO:0007669"/>
    <property type="project" value="InterPro"/>
</dbReference>
<dbReference type="GO" id="GO:0006281">
    <property type="term" value="P:DNA repair"/>
    <property type="evidence" value="ECO:0007669"/>
    <property type="project" value="UniProtKB-KW"/>
</dbReference>
<keyword evidence="9" id="KW-0255">Endonuclease</keyword>
<evidence type="ECO:0000313" key="9">
    <source>
        <dbReference type="EMBL" id="NWV97699.1"/>
    </source>
</evidence>
<comment type="similarity">
    <text evidence="2">Belongs to the SLX4 family.</text>
</comment>
<evidence type="ECO:0000256" key="3">
    <source>
        <dbReference type="ARBA" id="ARBA00022763"/>
    </source>
</evidence>
<feature type="region of interest" description="Disordered" evidence="8">
    <location>
        <begin position="55"/>
        <end position="102"/>
    </location>
</feature>
<proteinExistence type="inferred from homology"/>
<dbReference type="Pfam" id="PF09494">
    <property type="entry name" value="Slx4"/>
    <property type="match status" value="1"/>
</dbReference>
<evidence type="ECO:0000256" key="1">
    <source>
        <dbReference type="ARBA" id="ARBA00004123"/>
    </source>
</evidence>
<keyword evidence="3" id="KW-0227">DNA damage</keyword>
<keyword evidence="9" id="KW-0378">Hydrolase</keyword>
<accession>A0A7K6JBA1</accession>
<dbReference type="GO" id="GO:0000712">
    <property type="term" value="P:resolution of meiotic recombination intermediates"/>
    <property type="evidence" value="ECO:0007669"/>
    <property type="project" value="TreeGrafter"/>
</dbReference>
<feature type="non-terminal residue" evidence="9">
    <location>
        <position position="1"/>
    </location>
</feature>
<keyword evidence="6" id="KW-0539">Nucleus</keyword>
<name>A0A7K6JBA1_9CORV</name>
<protein>
    <recommendedName>
        <fullName evidence="7">Structure-specific endonuclease subunit SLX4</fullName>
    </recommendedName>
</protein>
<comment type="caution">
    <text evidence="9">The sequence shown here is derived from an EMBL/GenBank/DDBJ whole genome shotgun (WGS) entry which is preliminary data.</text>
</comment>
<evidence type="ECO:0000256" key="4">
    <source>
        <dbReference type="ARBA" id="ARBA00023172"/>
    </source>
</evidence>
<evidence type="ECO:0000256" key="2">
    <source>
        <dbReference type="ARBA" id="ARBA00006661"/>
    </source>
</evidence>
<dbReference type="Proteomes" id="UP000574967">
    <property type="component" value="Unassembled WGS sequence"/>
</dbReference>
<dbReference type="PANTHER" id="PTHR21541">
    <property type="entry name" value="BTB POZ DOMAIN CONTAINING 12"/>
    <property type="match status" value="1"/>
</dbReference>
<evidence type="ECO:0000313" key="10">
    <source>
        <dbReference type="Proteomes" id="UP000574967"/>
    </source>
</evidence>
<gene>
    <name evidence="9" type="primary">Slx4</name>
    <name evidence="9" type="ORF">MACNIG_R06018</name>
</gene>
<dbReference type="GO" id="GO:0006260">
    <property type="term" value="P:DNA replication"/>
    <property type="evidence" value="ECO:0007669"/>
    <property type="project" value="InterPro"/>
</dbReference>
<evidence type="ECO:0000256" key="8">
    <source>
        <dbReference type="SAM" id="MobiDB-lite"/>
    </source>
</evidence>
<comment type="subcellular location">
    <subcellularLocation>
        <location evidence="1">Nucleus</location>
    </subcellularLocation>
</comment>
<dbReference type="PANTHER" id="PTHR21541:SF3">
    <property type="entry name" value="STRUCTURE-SPECIFIC ENDONUCLEASE SUBUNIT SLX4"/>
    <property type="match status" value="1"/>
</dbReference>
<keyword evidence="10" id="KW-1185">Reference proteome</keyword>
<dbReference type="AlphaFoldDB" id="A0A7K6JBA1"/>
<evidence type="ECO:0000256" key="6">
    <source>
        <dbReference type="ARBA" id="ARBA00023242"/>
    </source>
</evidence>
<organism evidence="9 10">
    <name type="scientific">Machaerirhynchus nigripectus</name>
    <dbReference type="NCBI Taxonomy" id="1160894"/>
    <lineage>
        <taxon>Eukaryota</taxon>
        <taxon>Metazoa</taxon>
        <taxon>Chordata</taxon>
        <taxon>Craniata</taxon>
        <taxon>Vertebrata</taxon>
        <taxon>Euteleostomi</taxon>
        <taxon>Archelosauria</taxon>
        <taxon>Archosauria</taxon>
        <taxon>Dinosauria</taxon>
        <taxon>Saurischia</taxon>
        <taxon>Theropoda</taxon>
        <taxon>Coelurosauria</taxon>
        <taxon>Aves</taxon>
        <taxon>Neognathae</taxon>
        <taxon>Neoaves</taxon>
        <taxon>Telluraves</taxon>
        <taxon>Australaves</taxon>
        <taxon>Passeriformes</taxon>
        <taxon>Corvoidea</taxon>
        <taxon>Dicruridae</taxon>
        <taxon>Machaerirhynchus</taxon>
    </lineage>
</organism>
<dbReference type="EMBL" id="VZRQ01008661">
    <property type="protein sequence ID" value="NWV97699.1"/>
    <property type="molecule type" value="Genomic_DNA"/>
</dbReference>
<keyword evidence="4" id="KW-0233">DNA recombination</keyword>
<feature type="non-terminal residue" evidence="9">
    <location>
        <position position="231"/>
    </location>
</feature>
<dbReference type="InterPro" id="IPR018574">
    <property type="entry name" value="Structure-sp_endonuc_su_Slx4"/>
</dbReference>